<dbReference type="InterPro" id="IPR019801">
    <property type="entry name" value="Glyco_hydro_35_CS"/>
</dbReference>
<dbReference type="Pfam" id="PF21467">
    <property type="entry name" value="BetaGal_gal-bd"/>
    <property type="match status" value="1"/>
</dbReference>
<dbReference type="PROSITE" id="PS51421">
    <property type="entry name" value="RAS"/>
    <property type="match status" value="1"/>
</dbReference>
<dbReference type="InterPro" id="IPR037874">
    <property type="entry name" value="Cdc42"/>
</dbReference>
<dbReference type="GO" id="GO:0005886">
    <property type="term" value="C:plasma membrane"/>
    <property type="evidence" value="ECO:0007669"/>
    <property type="project" value="UniProtKB-SubCell"/>
</dbReference>
<accession>A0A9W8LAY5</accession>
<feature type="domain" description="Beta-galactosidase galactose-binding" evidence="21">
    <location>
        <begin position="813"/>
        <end position="902"/>
    </location>
</feature>
<dbReference type="Gene3D" id="2.60.120.260">
    <property type="entry name" value="Galactose-binding domain-like"/>
    <property type="match status" value="2"/>
</dbReference>
<dbReference type="SUPFAM" id="SSF49785">
    <property type="entry name" value="Galactose-binding domain-like"/>
    <property type="match status" value="1"/>
</dbReference>
<dbReference type="GO" id="GO:0004565">
    <property type="term" value="F:beta-galactosidase activity"/>
    <property type="evidence" value="ECO:0007669"/>
    <property type="project" value="UniProtKB-EC"/>
</dbReference>
<evidence type="ECO:0000256" key="2">
    <source>
        <dbReference type="ARBA" id="ARBA00004193"/>
    </source>
</evidence>
<keyword evidence="7" id="KW-0488">Methylation</keyword>
<dbReference type="InterPro" id="IPR005225">
    <property type="entry name" value="Small_GTP-bd"/>
</dbReference>
<dbReference type="GO" id="GO:0005938">
    <property type="term" value="C:cell cortex"/>
    <property type="evidence" value="ECO:0007669"/>
    <property type="project" value="UniProtKB-ARBA"/>
</dbReference>
<gene>
    <name evidence="22" type="ORF">GGI19_003438</name>
</gene>
<evidence type="ECO:0000256" key="7">
    <source>
        <dbReference type="ARBA" id="ARBA00022481"/>
    </source>
</evidence>
<dbReference type="Gene3D" id="3.20.20.80">
    <property type="entry name" value="Glycosidases"/>
    <property type="match status" value="1"/>
</dbReference>
<feature type="domain" description="Glycoside hydrolase 35 catalytic" evidence="20">
    <location>
        <begin position="241"/>
        <end position="546"/>
    </location>
</feature>
<evidence type="ECO:0000256" key="11">
    <source>
        <dbReference type="ARBA" id="ARBA00023134"/>
    </source>
</evidence>
<keyword evidence="15" id="KW-0131">Cell cycle</keyword>
<keyword evidence="19" id="KW-0812">Transmembrane</keyword>
<dbReference type="GO" id="GO:0030010">
    <property type="term" value="P:establishment of cell polarity"/>
    <property type="evidence" value="ECO:0007669"/>
    <property type="project" value="UniProtKB-ARBA"/>
</dbReference>
<keyword evidence="11" id="KW-0342">GTP-binding</keyword>
<dbReference type="GO" id="GO:0005525">
    <property type="term" value="F:GTP binding"/>
    <property type="evidence" value="ECO:0007669"/>
    <property type="project" value="UniProtKB-KW"/>
</dbReference>
<keyword evidence="8" id="KW-0732">Signal</keyword>
<comment type="similarity">
    <text evidence="3">Belongs to the small GTPase superfamily. Rho family. CDC42 subfamily.</text>
</comment>
<comment type="catalytic activity">
    <reaction evidence="1 17">
        <text>Hydrolysis of terminal non-reducing beta-D-galactose residues in beta-D-galactosides.</text>
        <dbReference type="EC" id="3.2.1.23"/>
    </reaction>
</comment>
<dbReference type="SUPFAM" id="SSF52540">
    <property type="entry name" value="P-loop containing nucleoside triphosphate hydrolases"/>
    <property type="match status" value="1"/>
</dbReference>
<dbReference type="SMART" id="SM00174">
    <property type="entry name" value="RHO"/>
    <property type="match status" value="1"/>
</dbReference>
<dbReference type="AlphaFoldDB" id="A0A9W8LAY5"/>
<dbReference type="PROSITE" id="PS51420">
    <property type="entry name" value="RHO"/>
    <property type="match status" value="1"/>
</dbReference>
<dbReference type="EMBL" id="JANBUH010000228">
    <property type="protein sequence ID" value="KAJ2753006.1"/>
    <property type="molecule type" value="Genomic_DNA"/>
</dbReference>
<dbReference type="InterPro" id="IPR001944">
    <property type="entry name" value="Glycoside_Hdrlase_35"/>
</dbReference>
<evidence type="ECO:0000256" key="14">
    <source>
        <dbReference type="ARBA" id="ARBA00023295"/>
    </source>
</evidence>
<dbReference type="Pfam" id="PF01301">
    <property type="entry name" value="Glyco_hydro_35"/>
    <property type="match status" value="1"/>
</dbReference>
<evidence type="ECO:0000256" key="4">
    <source>
        <dbReference type="ARBA" id="ARBA00009809"/>
    </source>
</evidence>
<dbReference type="SMART" id="SM00175">
    <property type="entry name" value="RAB"/>
    <property type="match status" value="1"/>
</dbReference>
<dbReference type="Proteomes" id="UP001140011">
    <property type="component" value="Unassembled WGS sequence"/>
</dbReference>
<dbReference type="PROSITE" id="PS01182">
    <property type="entry name" value="GLYCOSYL_HYDROL_F35"/>
    <property type="match status" value="1"/>
</dbReference>
<dbReference type="SMART" id="SM00176">
    <property type="entry name" value="RAN"/>
    <property type="match status" value="1"/>
</dbReference>
<evidence type="ECO:0000256" key="15">
    <source>
        <dbReference type="ARBA" id="ARBA00023306"/>
    </source>
</evidence>
<evidence type="ECO:0000256" key="5">
    <source>
        <dbReference type="ARBA" id="ARBA00012756"/>
    </source>
</evidence>
<evidence type="ECO:0000256" key="18">
    <source>
        <dbReference type="RuleBase" id="RU003679"/>
    </source>
</evidence>
<sequence length="985" mass="111665">MSSMTTWRAPSPGQAPVKLCGMGGEYDLFRSRSNMQTIKCVVVGDGAVGKTCLLISYTTNKFPSEYVPTVFDNYAVTVMIGDEPYTLGLFDTAGQEDYDRLRPLSYPQTDVFLVCYSVTSQASYENVREKWLPEVTHHCPGVPCIIVGTQVDLREDTVMLEKLAKNKQKAISAEQGLLLAKDLKAVKYVECSALTQKGLKNVFDEAIVAALEPPTPKKKSKAADKQVPGEPYTVGYSARGLLINDVPRVLTTGAIHYPRSTPEMWDSLMKKAKLGGLNTIDTYVFWNIHEPTKGNYDFATDRANLPLFLRTARDNGLFVMLRIGPYVCSEWNYGGFPQWLRHEPDVVFRTFSKSFMDNMQRFVGKVVSVTRKYMPEYGGPIIGMQIENEYGDHQWEFGEDGNRYADWCGATAQSFNITVPWIMCRQYYPVAQVIPTQNDFYCDQYLDRYHEAYPQFPDMWTEMWPGWFQRWGEAAPYRPIEDISYAVAKWFAYGGTYISYYMYQGGTNFGRTSGPFILTSYDYDGFIDEYGLENWPKYLHLQELHRVLLDNAHFITGNPAPKPQSLGKSRETSARVYGNEDEYLAFLVNTAERSNITRRGEAYPTILYNTATLSPEVRRAQAHPAGFEPISGAIKTESIRELSFGLPRSSNMHIHASQPLEHISVTDDRTDYLWYRTTVSNPCAEAGQLVLKDAGDVAYAFLDDRALGMRHGRQDSLATFAFDAPKGYKNGTVTVSILSQTMGMAHNQQHMESYARGLLGSVTLCGHDITEGKWLMMPGLSSKSKDQDPPPAIDSPHWTPYRRHSKSGSHFRWYAIKVDADRLITDSDARFAVDLSSMSKGQLWINQHHLGRYWLRLAPSKQDYSPCQHCDYGGWFWPDSTCRQKCGEISQRYYHLPRSYLDLHAENYLYVLEEVGGKPENIAIAKRVSRLPKEEEERGEWKDVVGRVLLAVCAAAALLGLGAAARMLYAQYAARRGYLRIEEEE</sequence>
<keyword evidence="10 17" id="KW-0378">Hydrolase</keyword>
<evidence type="ECO:0000256" key="17">
    <source>
        <dbReference type="RuleBase" id="RU000675"/>
    </source>
</evidence>
<dbReference type="GO" id="GO:0003924">
    <property type="term" value="F:GTPase activity"/>
    <property type="evidence" value="ECO:0007669"/>
    <property type="project" value="InterPro"/>
</dbReference>
<dbReference type="PRINTS" id="PR00742">
    <property type="entry name" value="GLHYDRLASE35"/>
</dbReference>
<dbReference type="GO" id="GO:0005975">
    <property type="term" value="P:carbohydrate metabolic process"/>
    <property type="evidence" value="ECO:0007669"/>
    <property type="project" value="InterPro"/>
</dbReference>
<evidence type="ECO:0000256" key="1">
    <source>
        <dbReference type="ARBA" id="ARBA00001412"/>
    </source>
</evidence>
<dbReference type="GO" id="GO:0012505">
    <property type="term" value="C:endomembrane system"/>
    <property type="evidence" value="ECO:0007669"/>
    <property type="project" value="UniProtKB-SubCell"/>
</dbReference>
<dbReference type="CDD" id="cd01874">
    <property type="entry name" value="Cdc42"/>
    <property type="match status" value="1"/>
</dbReference>
<keyword evidence="12 19" id="KW-0472">Membrane</keyword>
<dbReference type="Gene3D" id="3.40.50.300">
    <property type="entry name" value="P-loop containing nucleotide triphosphate hydrolases"/>
    <property type="match status" value="1"/>
</dbReference>
<dbReference type="SUPFAM" id="SSF51445">
    <property type="entry name" value="(Trans)glycosidases"/>
    <property type="match status" value="1"/>
</dbReference>
<evidence type="ECO:0000256" key="10">
    <source>
        <dbReference type="ARBA" id="ARBA00022801"/>
    </source>
</evidence>
<dbReference type="FunFam" id="3.20.20.80:FF:000006">
    <property type="entry name" value="Beta-galactosidase"/>
    <property type="match status" value="1"/>
</dbReference>
<evidence type="ECO:0000256" key="13">
    <source>
        <dbReference type="ARBA" id="ARBA00023288"/>
    </source>
</evidence>
<comment type="subcellular location">
    <subcellularLocation>
        <location evidence="2">Cell membrane</location>
        <topology evidence="2">Lipid-anchor</topology>
    </subcellularLocation>
    <subcellularLocation>
        <location evidence="16">Endomembrane system</location>
        <topology evidence="16">Lipid-anchor</topology>
        <orientation evidence="16">Cytoplasmic side</orientation>
    </subcellularLocation>
</comment>
<keyword evidence="6" id="KW-1003">Cell membrane</keyword>
<evidence type="ECO:0000256" key="19">
    <source>
        <dbReference type="SAM" id="Phobius"/>
    </source>
</evidence>
<comment type="similarity">
    <text evidence="4 18">Belongs to the glycosyl hydrolase 35 family.</text>
</comment>
<reference evidence="22" key="1">
    <citation type="submission" date="2022-07" db="EMBL/GenBank/DDBJ databases">
        <title>Phylogenomic reconstructions and comparative analyses of Kickxellomycotina fungi.</title>
        <authorList>
            <person name="Reynolds N.K."/>
            <person name="Stajich J.E."/>
            <person name="Barry K."/>
            <person name="Grigoriev I.V."/>
            <person name="Crous P."/>
            <person name="Smith M.E."/>
        </authorList>
    </citation>
    <scope>NUCLEOTIDE SEQUENCE</scope>
    <source>
        <strain evidence="22">BCRC 34297</strain>
    </source>
</reference>
<dbReference type="SMART" id="SM00173">
    <property type="entry name" value="RAS"/>
    <property type="match status" value="1"/>
</dbReference>
<evidence type="ECO:0000256" key="9">
    <source>
        <dbReference type="ARBA" id="ARBA00022741"/>
    </source>
</evidence>
<dbReference type="InterPro" id="IPR048913">
    <property type="entry name" value="BetaGal_gal-bd"/>
</dbReference>
<evidence type="ECO:0000256" key="16">
    <source>
        <dbReference type="ARBA" id="ARBA00046278"/>
    </source>
</evidence>
<evidence type="ECO:0000313" key="23">
    <source>
        <dbReference type="Proteomes" id="UP001140011"/>
    </source>
</evidence>
<keyword evidence="13" id="KW-0449">Lipoprotein</keyword>
<dbReference type="EC" id="3.2.1.23" evidence="5 17"/>
<evidence type="ECO:0000313" key="22">
    <source>
        <dbReference type="EMBL" id="KAJ2753006.1"/>
    </source>
</evidence>
<keyword evidence="19" id="KW-1133">Transmembrane helix</keyword>
<dbReference type="Pfam" id="PF00071">
    <property type="entry name" value="Ras"/>
    <property type="match status" value="1"/>
</dbReference>
<organism evidence="22 23">
    <name type="scientific">Coemansia pectinata</name>
    <dbReference type="NCBI Taxonomy" id="1052879"/>
    <lineage>
        <taxon>Eukaryota</taxon>
        <taxon>Fungi</taxon>
        <taxon>Fungi incertae sedis</taxon>
        <taxon>Zoopagomycota</taxon>
        <taxon>Kickxellomycotina</taxon>
        <taxon>Kickxellomycetes</taxon>
        <taxon>Kickxellales</taxon>
        <taxon>Kickxellaceae</taxon>
        <taxon>Coemansia</taxon>
    </lineage>
</organism>
<keyword evidence="14 17" id="KW-0326">Glycosidase</keyword>
<evidence type="ECO:0000256" key="3">
    <source>
        <dbReference type="ARBA" id="ARBA00008112"/>
    </source>
</evidence>
<evidence type="ECO:0000256" key="8">
    <source>
        <dbReference type="ARBA" id="ARBA00022729"/>
    </source>
</evidence>
<dbReference type="GO" id="GO:0051286">
    <property type="term" value="C:cell tip"/>
    <property type="evidence" value="ECO:0007669"/>
    <property type="project" value="UniProtKB-ARBA"/>
</dbReference>
<dbReference type="OrthoDB" id="1657402at2759"/>
<dbReference type="PANTHER" id="PTHR23421">
    <property type="entry name" value="BETA-GALACTOSIDASE RELATED"/>
    <property type="match status" value="1"/>
</dbReference>
<dbReference type="FunFam" id="3.40.50.300:FF:000236">
    <property type="entry name" value="Cell division control protein 42"/>
    <property type="match status" value="1"/>
</dbReference>
<evidence type="ECO:0000259" key="21">
    <source>
        <dbReference type="Pfam" id="PF21467"/>
    </source>
</evidence>
<keyword evidence="23" id="KW-1185">Reference proteome</keyword>
<evidence type="ECO:0000256" key="12">
    <source>
        <dbReference type="ARBA" id="ARBA00023136"/>
    </source>
</evidence>
<protein>
    <recommendedName>
        <fullName evidence="5 17">Beta-galactosidase</fullName>
        <ecNumber evidence="5 17">3.2.1.23</ecNumber>
    </recommendedName>
</protein>
<dbReference type="NCBIfam" id="TIGR00231">
    <property type="entry name" value="small_GTP"/>
    <property type="match status" value="1"/>
</dbReference>
<evidence type="ECO:0000256" key="6">
    <source>
        <dbReference type="ARBA" id="ARBA00022475"/>
    </source>
</evidence>
<proteinExistence type="inferred from homology"/>
<dbReference type="InterPro" id="IPR027417">
    <property type="entry name" value="P-loop_NTPase"/>
</dbReference>
<keyword evidence="9" id="KW-0547">Nucleotide-binding</keyword>
<comment type="caution">
    <text evidence="22">The sequence shown here is derived from an EMBL/GenBank/DDBJ whole genome shotgun (WGS) entry which is preliminary data.</text>
</comment>
<dbReference type="InterPro" id="IPR031330">
    <property type="entry name" value="Gly_Hdrlase_35_cat"/>
</dbReference>
<name>A0A9W8LAY5_9FUNG</name>
<evidence type="ECO:0000259" key="20">
    <source>
        <dbReference type="Pfam" id="PF01301"/>
    </source>
</evidence>
<dbReference type="InterPro" id="IPR017853">
    <property type="entry name" value="GH"/>
</dbReference>
<dbReference type="PROSITE" id="PS51419">
    <property type="entry name" value="RAB"/>
    <property type="match status" value="1"/>
</dbReference>
<dbReference type="InterPro" id="IPR008979">
    <property type="entry name" value="Galactose-bd-like_sf"/>
</dbReference>
<feature type="transmembrane region" description="Helical" evidence="19">
    <location>
        <begin position="948"/>
        <end position="969"/>
    </location>
</feature>
<dbReference type="InterPro" id="IPR001806">
    <property type="entry name" value="Small_GTPase"/>
</dbReference>